<protein>
    <submittedName>
        <fullName evidence="1">Uncharacterized protein</fullName>
    </submittedName>
</protein>
<accession>A0A8K0D4A1</accession>
<sequence>MTTEKINIKGEIHTPGPPQIHHLPLLRIPHLLGVRTTPNPDQPQVFLWTSQTHQVTEVSSPQDNLRE</sequence>
<keyword evidence="2" id="KW-1185">Reference proteome</keyword>
<reference evidence="1" key="1">
    <citation type="submission" date="2019-08" db="EMBL/GenBank/DDBJ databases">
        <title>The genome of the North American firefly Photinus pyralis.</title>
        <authorList>
            <consortium name="Photinus pyralis genome working group"/>
            <person name="Fallon T.R."/>
            <person name="Sander Lower S.E."/>
            <person name="Weng J.-K."/>
        </authorList>
    </citation>
    <scope>NUCLEOTIDE SEQUENCE</scope>
    <source>
        <strain evidence="1">TRF0915ILg1</strain>
        <tissue evidence="1">Whole body</tissue>
    </source>
</reference>
<dbReference type="Proteomes" id="UP000801492">
    <property type="component" value="Unassembled WGS sequence"/>
</dbReference>
<comment type="caution">
    <text evidence="1">The sequence shown here is derived from an EMBL/GenBank/DDBJ whole genome shotgun (WGS) entry which is preliminary data.</text>
</comment>
<evidence type="ECO:0000313" key="2">
    <source>
        <dbReference type="Proteomes" id="UP000801492"/>
    </source>
</evidence>
<name>A0A8K0D4A1_IGNLU</name>
<evidence type="ECO:0000313" key="1">
    <source>
        <dbReference type="EMBL" id="KAF2897679.1"/>
    </source>
</evidence>
<dbReference type="EMBL" id="VTPC01003979">
    <property type="protein sequence ID" value="KAF2897679.1"/>
    <property type="molecule type" value="Genomic_DNA"/>
</dbReference>
<proteinExistence type="predicted"/>
<organism evidence="1 2">
    <name type="scientific">Ignelater luminosus</name>
    <name type="common">Cucubano</name>
    <name type="synonym">Pyrophorus luminosus</name>
    <dbReference type="NCBI Taxonomy" id="2038154"/>
    <lineage>
        <taxon>Eukaryota</taxon>
        <taxon>Metazoa</taxon>
        <taxon>Ecdysozoa</taxon>
        <taxon>Arthropoda</taxon>
        <taxon>Hexapoda</taxon>
        <taxon>Insecta</taxon>
        <taxon>Pterygota</taxon>
        <taxon>Neoptera</taxon>
        <taxon>Endopterygota</taxon>
        <taxon>Coleoptera</taxon>
        <taxon>Polyphaga</taxon>
        <taxon>Elateriformia</taxon>
        <taxon>Elateroidea</taxon>
        <taxon>Elateridae</taxon>
        <taxon>Agrypninae</taxon>
        <taxon>Pyrophorini</taxon>
        <taxon>Ignelater</taxon>
    </lineage>
</organism>
<gene>
    <name evidence="1" type="ORF">ILUMI_08496</name>
</gene>
<dbReference type="AlphaFoldDB" id="A0A8K0D4A1"/>